<evidence type="ECO:0000313" key="3">
    <source>
        <dbReference type="Proteomes" id="UP001140293"/>
    </source>
</evidence>
<reference evidence="2" key="2">
    <citation type="journal article" date="2022" name="BMC Genomics">
        <title>Comparative genome analysis of mycobacteria focusing on tRNA and non-coding RNA.</title>
        <authorList>
            <person name="Behra P.R.K."/>
            <person name="Pettersson B.M.F."/>
            <person name="Ramesh M."/>
            <person name="Das S."/>
            <person name="Dasgupta S."/>
            <person name="Kirsebom L.A."/>
        </authorList>
    </citation>
    <scope>NUCLEOTIDE SEQUENCE</scope>
    <source>
        <strain evidence="2">DSM 44615</strain>
    </source>
</reference>
<dbReference type="RefSeq" id="WP_264013712.1">
    <property type="nucleotide sequence ID" value="NZ_JACKSJ010000141.1"/>
</dbReference>
<gene>
    <name evidence="2" type="ORF">H7I41_16575</name>
</gene>
<name>A0A9X2YQI8_9MYCO</name>
<evidence type="ECO:0000313" key="2">
    <source>
        <dbReference type="EMBL" id="MCV7171531.1"/>
    </source>
</evidence>
<keyword evidence="3" id="KW-1185">Reference proteome</keyword>
<dbReference type="Proteomes" id="UP001140293">
    <property type="component" value="Unassembled WGS sequence"/>
</dbReference>
<sequence>MAADDQTDLSDVMIPSEEVHPDRKEHAKTPKHLDDDELARRTEHERQIVGDDD</sequence>
<feature type="region of interest" description="Disordered" evidence="1">
    <location>
        <begin position="1"/>
        <end position="53"/>
    </location>
</feature>
<proteinExistence type="predicted"/>
<comment type="caution">
    <text evidence="2">The sequence shown here is derived from an EMBL/GenBank/DDBJ whole genome shotgun (WGS) entry which is preliminary data.</text>
</comment>
<accession>A0A9X2YQI8</accession>
<reference evidence="2" key="1">
    <citation type="submission" date="2020-07" db="EMBL/GenBank/DDBJ databases">
        <authorList>
            <person name="Pettersson B.M.F."/>
            <person name="Behra P.R.K."/>
            <person name="Ramesh M."/>
            <person name="Das S."/>
            <person name="Dasgupta S."/>
            <person name="Kirsebom L.A."/>
        </authorList>
    </citation>
    <scope>NUCLEOTIDE SEQUENCE</scope>
    <source>
        <strain evidence="2">DSM 44615</strain>
    </source>
</reference>
<dbReference type="EMBL" id="JACKSJ010000141">
    <property type="protein sequence ID" value="MCV7171531.1"/>
    <property type="molecule type" value="Genomic_DNA"/>
</dbReference>
<organism evidence="2 3">
    <name type="scientific">[Mycobacterium] manitobense</name>
    <dbReference type="NCBI Taxonomy" id="190147"/>
    <lineage>
        <taxon>Bacteria</taxon>
        <taxon>Bacillati</taxon>
        <taxon>Actinomycetota</taxon>
        <taxon>Actinomycetes</taxon>
        <taxon>Mycobacteriales</taxon>
        <taxon>Mycobacteriaceae</taxon>
        <taxon>Mycolicibacterium</taxon>
    </lineage>
</organism>
<protein>
    <submittedName>
        <fullName evidence="2">Uncharacterized protein</fullName>
    </submittedName>
</protein>
<dbReference type="AlphaFoldDB" id="A0A9X2YQI8"/>
<feature type="compositionally biased region" description="Basic and acidic residues" evidence="1">
    <location>
        <begin position="17"/>
        <end position="53"/>
    </location>
</feature>
<evidence type="ECO:0000256" key="1">
    <source>
        <dbReference type="SAM" id="MobiDB-lite"/>
    </source>
</evidence>